<feature type="transmembrane region" description="Helical" evidence="1">
    <location>
        <begin position="59"/>
        <end position="80"/>
    </location>
</feature>
<keyword evidence="1" id="KW-1133">Transmembrane helix</keyword>
<evidence type="ECO:0000313" key="3">
    <source>
        <dbReference type="Proteomes" id="UP001497392"/>
    </source>
</evidence>
<gene>
    <name evidence="2" type="primary">g13547</name>
    <name evidence="2" type="ORF">VP750_LOCUS11996</name>
</gene>
<keyword evidence="1" id="KW-0812">Transmembrane</keyword>
<keyword evidence="3" id="KW-1185">Reference proteome</keyword>
<protein>
    <submittedName>
        <fullName evidence="2">G13547 protein</fullName>
    </submittedName>
</protein>
<evidence type="ECO:0000256" key="1">
    <source>
        <dbReference type="SAM" id="Phobius"/>
    </source>
</evidence>
<dbReference type="EMBL" id="CAXHTA020000021">
    <property type="protein sequence ID" value="CAL5230090.1"/>
    <property type="molecule type" value="Genomic_DNA"/>
</dbReference>
<evidence type="ECO:0000313" key="2">
    <source>
        <dbReference type="EMBL" id="CAL5230090.1"/>
    </source>
</evidence>
<proteinExistence type="predicted"/>
<name>A0ABP1GD10_9CHLO</name>
<keyword evidence="1" id="KW-0472">Membrane</keyword>
<sequence>MGGSPVFCTAHSHALGRQQGQLLRSTRSFVSVRTPQRGGRRCPAPRAGLQIDWSDPDTLTGLLGGILGLGVGIGAPLFYISRDRADEKKLEELRELNRQTFKETGQYLTEEEIKAFRQPRWTDRREFQDDD</sequence>
<accession>A0ABP1GD10</accession>
<reference evidence="2 3" key="1">
    <citation type="submission" date="2024-06" db="EMBL/GenBank/DDBJ databases">
        <authorList>
            <person name="Kraege A."/>
            <person name="Thomma B."/>
        </authorList>
    </citation>
    <scope>NUCLEOTIDE SEQUENCE [LARGE SCALE GENOMIC DNA]</scope>
</reference>
<organism evidence="2 3">
    <name type="scientific">Coccomyxa viridis</name>
    <dbReference type="NCBI Taxonomy" id="1274662"/>
    <lineage>
        <taxon>Eukaryota</taxon>
        <taxon>Viridiplantae</taxon>
        <taxon>Chlorophyta</taxon>
        <taxon>core chlorophytes</taxon>
        <taxon>Trebouxiophyceae</taxon>
        <taxon>Trebouxiophyceae incertae sedis</taxon>
        <taxon>Coccomyxaceae</taxon>
        <taxon>Coccomyxa</taxon>
    </lineage>
</organism>
<dbReference type="Proteomes" id="UP001497392">
    <property type="component" value="Unassembled WGS sequence"/>
</dbReference>
<comment type="caution">
    <text evidence="2">The sequence shown here is derived from an EMBL/GenBank/DDBJ whole genome shotgun (WGS) entry which is preliminary data.</text>
</comment>